<keyword evidence="11" id="KW-1185">Reference proteome</keyword>
<dbReference type="GO" id="GO:0005923">
    <property type="term" value="C:bicellular tight junction"/>
    <property type="evidence" value="ECO:0007669"/>
    <property type="project" value="UniProtKB-SubCell"/>
</dbReference>
<name>A0AAE0LIL4_9CHLO</name>
<comment type="caution">
    <text evidence="10">The sequence shown here is derived from an EMBL/GenBank/DDBJ whole genome shotgun (WGS) entry which is preliminary data.</text>
</comment>
<evidence type="ECO:0000256" key="5">
    <source>
        <dbReference type="ARBA" id="ARBA00022889"/>
    </source>
</evidence>
<evidence type="ECO:0000313" key="10">
    <source>
        <dbReference type="EMBL" id="KAK3286533.1"/>
    </source>
</evidence>
<reference evidence="10 11" key="1">
    <citation type="journal article" date="2015" name="Genome Biol. Evol.">
        <title>Comparative Genomics of a Bacterivorous Green Alga Reveals Evolutionary Causalities and Consequences of Phago-Mixotrophic Mode of Nutrition.</title>
        <authorList>
            <person name="Burns J.A."/>
            <person name="Paasch A."/>
            <person name="Narechania A."/>
            <person name="Kim E."/>
        </authorList>
    </citation>
    <scope>NUCLEOTIDE SEQUENCE [LARGE SCALE GENOMIC DNA]</scope>
    <source>
        <strain evidence="10 11">PLY_AMNH</strain>
    </source>
</reference>
<evidence type="ECO:0000259" key="9">
    <source>
        <dbReference type="PROSITE" id="PS50042"/>
    </source>
</evidence>
<evidence type="ECO:0000256" key="4">
    <source>
        <dbReference type="ARBA" id="ARBA00022473"/>
    </source>
</evidence>
<dbReference type="GO" id="GO:0007155">
    <property type="term" value="P:cell adhesion"/>
    <property type="evidence" value="ECO:0007669"/>
    <property type="project" value="UniProtKB-KW"/>
</dbReference>
<gene>
    <name evidence="10" type="ORF">CYMTET_5911</name>
</gene>
<comment type="subcellular location">
    <subcellularLocation>
        <location evidence="2">Cell junction</location>
        <location evidence="2">Tight junction</location>
    </subcellularLocation>
    <subcellularLocation>
        <location evidence="1">Lateral cell membrane</location>
    </subcellularLocation>
</comment>
<evidence type="ECO:0000256" key="7">
    <source>
        <dbReference type="ARBA" id="ARBA00023180"/>
    </source>
</evidence>
<keyword evidence="3" id="KW-0796">Tight junction</keyword>
<sequence length="390" mass="44297">MRVNFSQSNLNWGEGNTWFPGHYAFRRRFTSDVSRFVQRQNRSMRLSRRSRSRRHMSDSSLSASGGSKPLNAFENAAASTSGVGEAASPLIETLWRLHAQGRQVIRQPAYFIHFGNLLCVGAMGTTDMLLLRLFMVCANVCGIAYNLLQPTPLLTPVAWSTFFLGGHGMQLYRLVNEKQEVKLSSQECELYEQAFFSFGFTPRDFKSLGKPMWKEFDEGEVVHFQDADIETLYYLLDGEVDILRDGIVKNKIRPGKGGWLGEFWDPEWDASKPHFWRVTARAAKKCRVAGYPKRDLHRAISESKGCHMKSSADKLEINDLWGKLKTTVGNNDFALYDGVVAAVLHDGKVTKAERALVSDYRSRLNISDEQHRDILKRYGWSSSQFSKGTK</sequence>
<dbReference type="PROSITE" id="PS50042">
    <property type="entry name" value="CNMP_BINDING_3"/>
    <property type="match status" value="1"/>
</dbReference>
<dbReference type="SUPFAM" id="SSF51206">
    <property type="entry name" value="cAMP-binding domain-like"/>
    <property type="match status" value="1"/>
</dbReference>
<feature type="compositionally biased region" description="Low complexity" evidence="8">
    <location>
        <begin position="58"/>
        <end position="67"/>
    </location>
</feature>
<dbReference type="InterPro" id="IPR000595">
    <property type="entry name" value="cNMP-bd_dom"/>
</dbReference>
<evidence type="ECO:0000256" key="6">
    <source>
        <dbReference type="ARBA" id="ARBA00022949"/>
    </source>
</evidence>
<evidence type="ECO:0000256" key="8">
    <source>
        <dbReference type="SAM" id="MobiDB-lite"/>
    </source>
</evidence>
<keyword evidence="6" id="KW-0965">Cell junction</keyword>
<dbReference type="InterPro" id="IPR018490">
    <property type="entry name" value="cNMP-bd_dom_sf"/>
</dbReference>
<evidence type="ECO:0000256" key="1">
    <source>
        <dbReference type="ARBA" id="ARBA00004124"/>
    </source>
</evidence>
<keyword evidence="5" id="KW-0130">Cell adhesion</keyword>
<feature type="domain" description="Cyclic nucleotide-binding" evidence="9">
    <location>
        <begin position="214"/>
        <end position="300"/>
    </location>
</feature>
<feature type="compositionally biased region" description="Basic residues" evidence="8">
    <location>
        <begin position="45"/>
        <end position="54"/>
    </location>
</feature>
<keyword evidence="7" id="KW-0325">Glycoprotein</keyword>
<dbReference type="Proteomes" id="UP001190700">
    <property type="component" value="Unassembled WGS sequence"/>
</dbReference>
<dbReference type="GO" id="GO:0030552">
    <property type="term" value="F:cAMP binding"/>
    <property type="evidence" value="ECO:0007669"/>
    <property type="project" value="TreeGrafter"/>
</dbReference>
<evidence type="ECO:0000313" key="11">
    <source>
        <dbReference type="Proteomes" id="UP001190700"/>
    </source>
</evidence>
<evidence type="ECO:0000256" key="2">
    <source>
        <dbReference type="ARBA" id="ARBA00004435"/>
    </source>
</evidence>
<dbReference type="InterPro" id="IPR006916">
    <property type="entry name" value="POPDC1-3"/>
</dbReference>
<protein>
    <recommendedName>
        <fullName evidence="9">Cyclic nucleotide-binding domain-containing protein</fullName>
    </recommendedName>
</protein>
<feature type="region of interest" description="Disordered" evidence="8">
    <location>
        <begin position="40"/>
        <end position="67"/>
    </location>
</feature>
<dbReference type="InterPro" id="IPR014710">
    <property type="entry name" value="RmlC-like_jellyroll"/>
</dbReference>
<proteinExistence type="predicted"/>
<dbReference type="EMBL" id="LGRX02001232">
    <property type="protein sequence ID" value="KAK3286533.1"/>
    <property type="molecule type" value="Genomic_DNA"/>
</dbReference>
<dbReference type="PANTHER" id="PTHR12101:SF17">
    <property type="entry name" value="BLOOD VESSEL EPICARDIAL SUBSTANCE"/>
    <property type="match status" value="1"/>
</dbReference>
<dbReference type="AlphaFoldDB" id="A0AAE0LIL4"/>
<dbReference type="GO" id="GO:0016328">
    <property type="term" value="C:lateral plasma membrane"/>
    <property type="evidence" value="ECO:0007669"/>
    <property type="project" value="UniProtKB-SubCell"/>
</dbReference>
<dbReference type="CDD" id="cd00038">
    <property type="entry name" value="CAP_ED"/>
    <property type="match status" value="1"/>
</dbReference>
<dbReference type="PANTHER" id="PTHR12101">
    <property type="entry name" value="POPEYE DOMAIN CONTAINING PROTEIN"/>
    <property type="match status" value="1"/>
</dbReference>
<organism evidence="10 11">
    <name type="scientific">Cymbomonas tetramitiformis</name>
    <dbReference type="NCBI Taxonomy" id="36881"/>
    <lineage>
        <taxon>Eukaryota</taxon>
        <taxon>Viridiplantae</taxon>
        <taxon>Chlorophyta</taxon>
        <taxon>Pyramimonadophyceae</taxon>
        <taxon>Pyramimonadales</taxon>
        <taxon>Pyramimonadaceae</taxon>
        <taxon>Cymbomonas</taxon>
    </lineage>
</organism>
<keyword evidence="4" id="KW-0217">Developmental protein</keyword>
<evidence type="ECO:0000256" key="3">
    <source>
        <dbReference type="ARBA" id="ARBA00022427"/>
    </source>
</evidence>
<accession>A0AAE0LIL4</accession>
<dbReference type="Gene3D" id="2.60.120.10">
    <property type="entry name" value="Jelly Rolls"/>
    <property type="match status" value="1"/>
</dbReference>